<sequence length="79" mass="9296">YNEIMQKDNEIMQKNAVIEQKEEDIQKQKQEIESLENQLEEATIFIIEEAQQLITKFSERIADHCKLTDEILTVILCKG</sequence>
<gene>
    <name evidence="1" type="ORF">SCALOS_LOCUS7977</name>
</gene>
<name>A0ACA9N450_9GLOM</name>
<organism evidence="1 2">
    <name type="scientific">Scutellospora calospora</name>
    <dbReference type="NCBI Taxonomy" id="85575"/>
    <lineage>
        <taxon>Eukaryota</taxon>
        <taxon>Fungi</taxon>
        <taxon>Fungi incertae sedis</taxon>
        <taxon>Mucoromycota</taxon>
        <taxon>Glomeromycotina</taxon>
        <taxon>Glomeromycetes</taxon>
        <taxon>Diversisporales</taxon>
        <taxon>Gigasporaceae</taxon>
        <taxon>Scutellospora</taxon>
    </lineage>
</organism>
<comment type="caution">
    <text evidence="1">The sequence shown here is derived from an EMBL/GenBank/DDBJ whole genome shotgun (WGS) entry which is preliminary data.</text>
</comment>
<accession>A0ACA9N450</accession>
<feature type="non-terminal residue" evidence="1">
    <location>
        <position position="1"/>
    </location>
</feature>
<evidence type="ECO:0000313" key="1">
    <source>
        <dbReference type="EMBL" id="CAG8631138.1"/>
    </source>
</evidence>
<dbReference type="EMBL" id="CAJVPM010019683">
    <property type="protein sequence ID" value="CAG8631138.1"/>
    <property type="molecule type" value="Genomic_DNA"/>
</dbReference>
<evidence type="ECO:0000313" key="2">
    <source>
        <dbReference type="Proteomes" id="UP000789860"/>
    </source>
</evidence>
<proteinExistence type="predicted"/>
<protein>
    <submittedName>
        <fullName evidence="1">5624_t:CDS:1</fullName>
    </submittedName>
</protein>
<dbReference type="Proteomes" id="UP000789860">
    <property type="component" value="Unassembled WGS sequence"/>
</dbReference>
<keyword evidence="2" id="KW-1185">Reference proteome</keyword>
<reference evidence="1" key="1">
    <citation type="submission" date="2021-06" db="EMBL/GenBank/DDBJ databases">
        <authorList>
            <person name="Kallberg Y."/>
            <person name="Tangrot J."/>
            <person name="Rosling A."/>
        </authorList>
    </citation>
    <scope>NUCLEOTIDE SEQUENCE</scope>
    <source>
        <strain evidence="1">AU212A</strain>
    </source>
</reference>